<dbReference type="GO" id="GO:0042800">
    <property type="term" value="F:histone H3K4 methyltransferase activity"/>
    <property type="evidence" value="ECO:0007669"/>
    <property type="project" value="TreeGrafter"/>
</dbReference>
<dbReference type="GO" id="GO:0044547">
    <property type="term" value="F:DNA topoisomerase binding"/>
    <property type="evidence" value="ECO:0007669"/>
    <property type="project" value="TreeGrafter"/>
</dbReference>
<dbReference type="GO" id="GO:0044774">
    <property type="term" value="P:mitotic DNA integrity checkpoint signaling"/>
    <property type="evidence" value="ECO:0007669"/>
    <property type="project" value="TreeGrafter"/>
</dbReference>
<sequence length="60" mass="7172">LNDLGYEILQYPLYPPDLQPTDYHLFKHCNHFIKEKALGNERDVNQAFVNFVDSRPRSFF</sequence>
<dbReference type="EMBL" id="KQ414768">
    <property type="protein sequence ID" value="KOC61365.1"/>
    <property type="molecule type" value="Genomic_DNA"/>
</dbReference>
<accession>A0A0L7QRV3</accession>
<dbReference type="GO" id="GO:0015074">
    <property type="term" value="P:DNA integration"/>
    <property type="evidence" value="ECO:0007669"/>
    <property type="project" value="TreeGrafter"/>
</dbReference>
<evidence type="ECO:0000313" key="1">
    <source>
        <dbReference type="EMBL" id="KOC61365.1"/>
    </source>
</evidence>
<dbReference type="GO" id="GO:0031297">
    <property type="term" value="P:replication fork processing"/>
    <property type="evidence" value="ECO:0007669"/>
    <property type="project" value="TreeGrafter"/>
</dbReference>
<dbReference type="InterPro" id="IPR036397">
    <property type="entry name" value="RNaseH_sf"/>
</dbReference>
<dbReference type="AlphaFoldDB" id="A0A0L7QRV3"/>
<dbReference type="Gene3D" id="3.30.420.10">
    <property type="entry name" value="Ribonuclease H-like superfamily/Ribonuclease H"/>
    <property type="match status" value="1"/>
</dbReference>
<dbReference type="GO" id="GO:0005634">
    <property type="term" value="C:nucleus"/>
    <property type="evidence" value="ECO:0007669"/>
    <property type="project" value="TreeGrafter"/>
</dbReference>
<dbReference type="GO" id="GO:0032259">
    <property type="term" value="P:methylation"/>
    <property type="evidence" value="ECO:0007669"/>
    <property type="project" value="UniProtKB-KW"/>
</dbReference>
<dbReference type="GO" id="GO:0003690">
    <property type="term" value="F:double-stranded DNA binding"/>
    <property type="evidence" value="ECO:0007669"/>
    <property type="project" value="TreeGrafter"/>
</dbReference>
<keyword evidence="2" id="KW-1185">Reference proteome</keyword>
<dbReference type="GO" id="GO:0035861">
    <property type="term" value="C:site of double-strand break"/>
    <property type="evidence" value="ECO:0007669"/>
    <property type="project" value="TreeGrafter"/>
</dbReference>
<evidence type="ECO:0000313" key="2">
    <source>
        <dbReference type="Proteomes" id="UP000053825"/>
    </source>
</evidence>
<dbReference type="GO" id="GO:0000729">
    <property type="term" value="P:DNA double-strand break processing"/>
    <property type="evidence" value="ECO:0007669"/>
    <property type="project" value="TreeGrafter"/>
</dbReference>
<reference evidence="1 2" key="1">
    <citation type="submission" date="2015-07" db="EMBL/GenBank/DDBJ databases">
        <title>The genome of Habropoda laboriosa.</title>
        <authorList>
            <person name="Pan H."/>
            <person name="Kapheim K."/>
        </authorList>
    </citation>
    <scope>NUCLEOTIDE SEQUENCE [LARGE SCALE GENOMIC DNA]</scope>
    <source>
        <strain evidence="1">0110345459</strain>
    </source>
</reference>
<organism evidence="1 2">
    <name type="scientific">Habropoda laboriosa</name>
    <dbReference type="NCBI Taxonomy" id="597456"/>
    <lineage>
        <taxon>Eukaryota</taxon>
        <taxon>Metazoa</taxon>
        <taxon>Ecdysozoa</taxon>
        <taxon>Arthropoda</taxon>
        <taxon>Hexapoda</taxon>
        <taxon>Insecta</taxon>
        <taxon>Pterygota</taxon>
        <taxon>Neoptera</taxon>
        <taxon>Endopterygota</taxon>
        <taxon>Hymenoptera</taxon>
        <taxon>Apocrita</taxon>
        <taxon>Aculeata</taxon>
        <taxon>Apoidea</taxon>
        <taxon>Anthophila</taxon>
        <taxon>Apidae</taxon>
        <taxon>Habropoda</taxon>
    </lineage>
</organism>
<dbReference type="STRING" id="597456.A0A0L7QRV3"/>
<dbReference type="GO" id="GO:0000793">
    <property type="term" value="C:condensed chromosome"/>
    <property type="evidence" value="ECO:0007669"/>
    <property type="project" value="TreeGrafter"/>
</dbReference>
<gene>
    <name evidence="1" type="ORF">WH47_06042</name>
</gene>
<keyword evidence="1" id="KW-0489">Methyltransferase</keyword>
<keyword evidence="1" id="KW-0808">Transferase</keyword>
<dbReference type="PANTHER" id="PTHR46060">
    <property type="entry name" value="MARINER MOS1 TRANSPOSASE-LIKE PROTEIN"/>
    <property type="match status" value="1"/>
</dbReference>
<dbReference type="GO" id="GO:0003697">
    <property type="term" value="F:single-stranded DNA binding"/>
    <property type="evidence" value="ECO:0007669"/>
    <property type="project" value="TreeGrafter"/>
</dbReference>
<proteinExistence type="predicted"/>
<dbReference type="GO" id="GO:0006303">
    <property type="term" value="P:double-strand break repair via nonhomologous end joining"/>
    <property type="evidence" value="ECO:0007669"/>
    <property type="project" value="TreeGrafter"/>
</dbReference>
<dbReference type="Proteomes" id="UP000053825">
    <property type="component" value="Unassembled WGS sequence"/>
</dbReference>
<protein>
    <submittedName>
        <fullName evidence="1">Histone-lysine N-methyltransferase SETMAR</fullName>
    </submittedName>
</protein>
<dbReference type="GO" id="GO:0000014">
    <property type="term" value="F:single-stranded DNA endodeoxyribonuclease activity"/>
    <property type="evidence" value="ECO:0007669"/>
    <property type="project" value="TreeGrafter"/>
</dbReference>
<dbReference type="InterPro" id="IPR052709">
    <property type="entry name" value="Transposase-MT_Hybrid"/>
</dbReference>
<feature type="non-terminal residue" evidence="1">
    <location>
        <position position="1"/>
    </location>
</feature>
<dbReference type="PANTHER" id="PTHR46060:SF2">
    <property type="entry name" value="HISTONE-LYSINE N-METHYLTRANSFERASE SETMAR"/>
    <property type="match status" value="1"/>
</dbReference>
<dbReference type="GO" id="GO:0046975">
    <property type="term" value="F:histone H3K36 methyltransferase activity"/>
    <property type="evidence" value="ECO:0007669"/>
    <property type="project" value="TreeGrafter"/>
</dbReference>
<name>A0A0L7QRV3_9HYME</name>